<accession>A0AAV7MEY5</accession>
<dbReference type="Proteomes" id="UP001066276">
    <property type="component" value="Chromosome 10"/>
</dbReference>
<evidence type="ECO:0000313" key="1">
    <source>
        <dbReference type="EMBL" id="KAJ1102022.1"/>
    </source>
</evidence>
<name>A0AAV7MEY5_PLEWA</name>
<dbReference type="EMBL" id="JANPWB010000014">
    <property type="protein sequence ID" value="KAJ1102022.1"/>
    <property type="molecule type" value="Genomic_DNA"/>
</dbReference>
<dbReference type="AlphaFoldDB" id="A0AAV7MEY5"/>
<protein>
    <submittedName>
        <fullName evidence="1">Uncharacterized protein</fullName>
    </submittedName>
</protein>
<sequence length="327" mass="34941">MSTGWSLFSCVCQEPAAPIYAVSARCRPSTGRSLFSCVSQEPAALIFAVSARCRSALGGACFPVSARSLQHLFLLYLRGAGRALGGACFPVSAKSLRHLFLLYLRGAGEHWVEPVFLCQPGACGTYFCCICEVHPSTGGGACFPVSARSLRHLFLLYLRGAGRALGGACFPVSAKSLRHLFLLYLQGASEHWGWSLFSCVSQEPAAPIFAVSARCIRALGVEPVFLCQPGACGTYFCCICEVHLSTGWSLFSCGSQEPAAPIFAVSVRCRPSTGWSLFSCVSQEPTAPIFAVSARCLPSTGWSLFCCVCRGLFEPWVGLVVLQMPGT</sequence>
<evidence type="ECO:0000313" key="2">
    <source>
        <dbReference type="Proteomes" id="UP001066276"/>
    </source>
</evidence>
<organism evidence="1 2">
    <name type="scientific">Pleurodeles waltl</name>
    <name type="common">Iberian ribbed newt</name>
    <dbReference type="NCBI Taxonomy" id="8319"/>
    <lineage>
        <taxon>Eukaryota</taxon>
        <taxon>Metazoa</taxon>
        <taxon>Chordata</taxon>
        <taxon>Craniata</taxon>
        <taxon>Vertebrata</taxon>
        <taxon>Euteleostomi</taxon>
        <taxon>Amphibia</taxon>
        <taxon>Batrachia</taxon>
        <taxon>Caudata</taxon>
        <taxon>Salamandroidea</taxon>
        <taxon>Salamandridae</taxon>
        <taxon>Pleurodelinae</taxon>
        <taxon>Pleurodeles</taxon>
    </lineage>
</organism>
<proteinExistence type="predicted"/>
<comment type="caution">
    <text evidence="1">The sequence shown here is derived from an EMBL/GenBank/DDBJ whole genome shotgun (WGS) entry which is preliminary data.</text>
</comment>
<reference evidence="1" key="1">
    <citation type="journal article" date="2022" name="bioRxiv">
        <title>Sequencing and chromosome-scale assembly of the giantPleurodeles waltlgenome.</title>
        <authorList>
            <person name="Brown T."/>
            <person name="Elewa A."/>
            <person name="Iarovenko S."/>
            <person name="Subramanian E."/>
            <person name="Araus A.J."/>
            <person name="Petzold A."/>
            <person name="Susuki M."/>
            <person name="Suzuki K.-i.T."/>
            <person name="Hayashi T."/>
            <person name="Toyoda A."/>
            <person name="Oliveira C."/>
            <person name="Osipova E."/>
            <person name="Leigh N.D."/>
            <person name="Simon A."/>
            <person name="Yun M.H."/>
        </authorList>
    </citation>
    <scope>NUCLEOTIDE SEQUENCE</scope>
    <source>
        <strain evidence="1">20211129_DDA</strain>
        <tissue evidence="1">Liver</tissue>
    </source>
</reference>
<keyword evidence="2" id="KW-1185">Reference proteome</keyword>
<gene>
    <name evidence="1" type="ORF">NDU88_007081</name>
</gene>